<gene>
    <name evidence="1" type="ORF">KFL_006310070</name>
</gene>
<dbReference type="EMBL" id="DF237580">
    <property type="protein sequence ID" value="GAQ90357.1"/>
    <property type="molecule type" value="Genomic_DNA"/>
</dbReference>
<evidence type="ECO:0000313" key="2">
    <source>
        <dbReference type="Proteomes" id="UP000054558"/>
    </source>
</evidence>
<dbReference type="Proteomes" id="UP000054558">
    <property type="component" value="Unassembled WGS sequence"/>
</dbReference>
<dbReference type="Gene3D" id="1.25.40.20">
    <property type="entry name" value="Ankyrin repeat-containing domain"/>
    <property type="match status" value="1"/>
</dbReference>
<dbReference type="PANTHER" id="PTHR46586:SF3">
    <property type="entry name" value="ANKYRIN REPEAT-CONTAINING PROTEIN"/>
    <property type="match status" value="1"/>
</dbReference>
<keyword evidence="2" id="KW-1185">Reference proteome</keyword>
<protein>
    <recommendedName>
        <fullName evidence="3">Ankyrin repeat domain-containing protein</fullName>
    </recommendedName>
</protein>
<dbReference type="SUPFAM" id="SSF48403">
    <property type="entry name" value="Ankyrin repeat"/>
    <property type="match status" value="1"/>
</dbReference>
<proteinExistence type="predicted"/>
<dbReference type="InterPro" id="IPR036770">
    <property type="entry name" value="Ankyrin_rpt-contain_sf"/>
</dbReference>
<dbReference type="OrthoDB" id="530303at2759"/>
<sequence length="482" mass="53101">MDQLCSRPKRPMETAFDAAAGRRCSKRVATLRRKAVDVDVVPDDSRAINVEPGMSSGPEECGGIPKEMQDIRPDGKDKCPCFAAASRGDLDGLQQLRQGTPPRRWGALSCALAALWEGHLQVAEWIYEQDASVIEGVCLLAAKLGRLNLLQWARARDPAPHWDKELCNQVVIMALRMGRPEVAQWGVLQNPAMECATTCLTAAVTGNLATLQWLRGRTPPCPWVGVDCALGALENGHLEVVKWVREQDPRAERDVCCEAARQGRVDLLKLARAQEPPFCWNTSTCLNAAMQGHLETLQWLRGQEPPCPWIPAECVYVASMTGHVEVLKWLTEQAPETRNSVCWVAARAGRLEILQWARAQNPAFAWSEAVTTAAAERGQLDALQWLRNQVPPCPWDVAKCAVCAANNGHISNVQWLKAQDPSAATALTRNHLEECVWIATYAWPPCEDVVGLLKAEPHIQMSRKYHVPNASLSGTLSICVAV</sequence>
<accession>A0A1Y1IP16</accession>
<evidence type="ECO:0000313" key="1">
    <source>
        <dbReference type="EMBL" id="GAQ90357.1"/>
    </source>
</evidence>
<organism evidence="1 2">
    <name type="scientific">Klebsormidium nitens</name>
    <name type="common">Green alga</name>
    <name type="synonym">Ulothrix nitens</name>
    <dbReference type="NCBI Taxonomy" id="105231"/>
    <lineage>
        <taxon>Eukaryota</taxon>
        <taxon>Viridiplantae</taxon>
        <taxon>Streptophyta</taxon>
        <taxon>Klebsormidiophyceae</taxon>
        <taxon>Klebsormidiales</taxon>
        <taxon>Klebsormidiaceae</taxon>
        <taxon>Klebsormidium</taxon>
    </lineage>
</organism>
<dbReference type="AlphaFoldDB" id="A0A1Y1IP16"/>
<dbReference type="InterPro" id="IPR052050">
    <property type="entry name" value="SecEffector_AnkRepeat"/>
</dbReference>
<name>A0A1Y1IP16_KLENI</name>
<dbReference type="PANTHER" id="PTHR46586">
    <property type="entry name" value="ANKYRIN REPEAT-CONTAINING PROTEIN"/>
    <property type="match status" value="1"/>
</dbReference>
<evidence type="ECO:0008006" key="3">
    <source>
        <dbReference type="Google" id="ProtNLM"/>
    </source>
</evidence>
<dbReference type="OMA" id="WARSKAM"/>
<reference evidence="1 2" key="1">
    <citation type="journal article" date="2014" name="Nat. Commun.">
        <title>Klebsormidium flaccidum genome reveals primary factors for plant terrestrial adaptation.</title>
        <authorList>
            <person name="Hori K."/>
            <person name="Maruyama F."/>
            <person name="Fujisawa T."/>
            <person name="Togashi T."/>
            <person name="Yamamoto N."/>
            <person name="Seo M."/>
            <person name="Sato S."/>
            <person name="Yamada T."/>
            <person name="Mori H."/>
            <person name="Tajima N."/>
            <person name="Moriyama T."/>
            <person name="Ikeuchi M."/>
            <person name="Watanabe M."/>
            <person name="Wada H."/>
            <person name="Kobayashi K."/>
            <person name="Saito M."/>
            <person name="Masuda T."/>
            <person name="Sasaki-Sekimoto Y."/>
            <person name="Mashiguchi K."/>
            <person name="Awai K."/>
            <person name="Shimojima M."/>
            <person name="Masuda S."/>
            <person name="Iwai M."/>
            <person name="Nobusawa T."/>
            <person name="Narise T."/>
            <person name="Kondo S."/>
            <person name="Saito H."/>
            <person name="Sato R."/>
            <person name="Murakawa M."/>
            <person name="Ihara Y."/>
            <person name="Oshima-Yamada Y."/>
            <person name="Ohtaka K."/>
            <person name="Satoh M."/>
            <person name="Sonobe K."/>
            <person name="Ishii M."/>
            <person name="Ohtani R."/>
            <person name="Kanamori-Sato M."/>
            <person name="Honoki R."/>
            <person name="Miyazaki D."/>
            <person name="Mochizuki H."/>
            <person name="Umetsu J."/>
            <person name="Higashi K."/>
            <person name="Shibata D."/>
            <person name="Kamiya Y."/>
            <person name="Sato N."/>
            <person name="Nakamura Y."/>
            <person name="Tabata S."/>
            <person name="Ida S."/>
            <person name="Kurokawa K."/>
            <person name="Ohta H."/>
        </authorList>
    </citation>
    <scope>NUCLEOTIDE SEQUENCE [LARGE SCALE GENOMIC DNA]</scope>
    <source>
        <strain evidence="1 2">NIES-2285</strain>
    </source>
</reference>